<dbReference type="PROSITE" id="PS50600">
    <property type="entry name" value="ULP_PROTEASE"/>
    <property type="match status" value="1"/>
</dbReference>
<dbReference type="Pfam" id="PF02902">
    <property type="entry name" value="Peptidase_C48"/>
    <property type="match status" value="1"/>
</dbReference>
<evidence type="ECO:0000256" key="2">
    <source>
        <dbReference type="ARBA" id="ARBA00022670"/>
    </source>
</evidence>
<evidence type="ECO:0000256" key="1">
    <source>
        <dbReference type="ARBA" id="ARBA00005234"/>
    </source>
</evidence>
<gene>
    <name evidence="6" type="ORF">CK203_060204</name>
</gene>
<name>A0A438G8C5_VITVI</name>
<dbReference type="InterPro" id="IPR038765">
    <property type="entry name" value="Papain-like_cys_pep_sf"/>
</dbReference>
<dbReference type="EMBL" id="QGNW01000533">
    <property type="protein sequence ID" value="RVW68462.1"/>
    <property type="molecule type" value="Genomic_DNA"/>
</dbReference>
<dbReference type="Gene3D" id="3.40.395.10">
    <property type="entry name" value="Adenoviral Proteinase, Chain A"/>
    <property type="match status" value="1"/>
</dbReference>
<dbReference type="InterPro" id="IPR004252">
    <property type="entry name" value="Probable_transposase_24"/>
</dbReference>
<protein>
    <recommendedName>
        <fullName evidence="5">Ubiquitin-like protease family profile domain-containing protein</fullName>
    </recommendedName>
</protein>
<evidence type="ECO:0000256" key="4">
    <source>
        <dbReference type="SAM" id="MobiDB-lite"/>
    </source>
</evidence>
<dbReference type="GO" id="GO:0008234">
    <property type="term" value="F:cysteine-type peptidase activity"/>
    <property type="evidence" value="ECO:0007669"/>
    <property type="project" value="InterPro"/>
</dbReference>
<evidence type="ECO:0000313" key="6">
    <source>
        <dbReference type="EMBL" id="RVW68462.1"/>
    </source>
</evidence>
<keyword evidence="3" id="KW-0378">Hydrolase</keyword>
<dbReference type="PANTHER" id="PTHR33018">
    <property type="entry name" value="OS10G0338966 PROTEIN-RELATED"/>
    <property type="match status" value="1"/>
</dbReference>
<keyword evidence="2" id="KW-0645">Protease</keyword>
<proteinExistence type="inferred from homology"/>
<feature type="compositionally biased region" description="Basic and acidic residues" evidence="4">
    <location>
        <begin position="8"/>
        <end position="17"/>
    </location>
</feature>
<feature type="region of interest" description="Disordered" evidence="4">
    <location>
        <begin position="1"/>
        <end position="32"/>
    </location>
</feature>
<evidence type="ECO:0000259" key="5">
    <source>
        <dbReference type="PROSITE" id="PS50600"/>
    </source>
</evidence>
<dbReference type="GO" id="GO:0006508">
    <property type="term" value="P:proteolysis"/>
    <property type="evidence" value="ECO:0007669"/>
    <property type="project" value="UniProtKB-KW"/>
</dbReference>
<accession>A0A438G8C5</accession>
<dbReference type="AlphaFoldDB" id="A0A438G8C5"/>
<comment type="similarity">
    <text evidence="1">Belongs to the peptidase C48 family.</text>
</comment>
<dbReference type="Proteomes" id="UP000288805">
    <property type="component" value="Unassembled WGS sequence"/>
</dbReference>
<dbReference type="Pfam" id="PF03004">
    <property type="entry name" value="Transposase_24"/>
    <property type="match status" value="1"/>
</dbReference>
<dbReference type="PANTHER" id="PTHR33018:SF31">
    <property type="entry name" value="TRANSPOSASE, PTTA_EN_SPM, PLANT"/>
    <property type="match status" value="1"/>
</dbReference>
<evidence type="ECO:0000256" key="3">
    <source>
        <dbReference type="ARBA" id="ARBA00022801"/>
    </source>
</evidence>
<organism evidence="6 7">
    <name type="scientific">Vitis vinifera</name>
    <name type="common">Grape</name>
    <dbReference type="NCBI Taxonomy" id="29760"/>
    <lineage>
        <taxon>Eukaryota</taxon>
        <taxon>Viridiplantae</taxon>
        <taxon>Streptophyta</taxon>
        <taxon>Embryophyta</taxon>
        <taxon>Tracheophyta</taxon>
        <taxon>Spermatophyta</taxon>
        <taxon>Magnoliopsida</taxon>
        <taxon>eudicotyledons</taxon>
        <taxon>Gunneridae</taxon>
        <taxon>Pentapetalae</taxon>
        <taxon>rosids</taxon>
        <taxon>Vitales</taxon>
        <taxon>Vitaceae</taxon>
        <taxon>Viteae</taxon>
        <taxon>Vitis</taxon>
    </lineage>
</organism>
<dbReference type="SUPFAM" id="SSF54001">
    <property type="entry name" value="Cysteine proteinases"/>
    <property type="match status" value="1"/>
</dbReference>
<feature type="domain" description="Ubiquitin-like protease family profile" evidence="5">
    <location>
        <begin position="387"/>
        <end position="595"/>
    </location>
</feature>
<evidence type="ECO:0000313" key="7">
    <source>
        <dbReference type="Proteomes" id="UP000288805"/>
    </source>
</evidence>
<reference evidence="6 7" key="1">
    <citation type="journal article" date="2018" name="PLoS Genet.">
        <title>Population sequencing reveals clonal diversity and ancestral inbreeding in the grapevine cultivar Chardonnay.</title>
        <authorList>
            <person name="Roach M.J."/>
            <person name="Johnson D.L."/>
            <person name="Bohlmann J."/>
            <person name="van Vuuren H.J."/>
            <person name="Jones S.J."/>
            <person name="Pretorius I.S."/>
            <person name="Schmidt S.A."/>
            <person name="Borneman A.R."/>
        </authorList>
    </citation>
    <scope>NUCLEOTIDE SEQUENCE [LARGE SCALE GENOMIC DNA]</scope>
    <source>
        <strain evidence="7">cv. Chardonnay</strain>
        <tissue evidence="6">Leaf</tissue>
    </source>
</reference>
<sequence length="686" mass="79208">MAPRRDKKQMDEKEGKQKITSPKRLRGPTLKPEIAKKRSEGLKIDIQYNDDGEGVGEGYVQLVSYMGVLARTMVPVYHTDWRVVPMELKEKLWDCVKGAFLVDENSKNNVISSIGTSFRSFRHRLTKEYILPYKDKPEYLLQPPTEYNYIPIEDWRKLVANRLSKEFQVKSKKGKERRAKYVYIHRVSRKGYAGLQEELMQKTGSRKPIDRWVLWKLARLKKGEYDEVTRPVVEKIDELTKAVEEGKITCVGQKDILTLALGTLEHPGRDVNGESQELGRGDHCFESWKKRTPHTRSEVSSTNIRKQLLQHEEIGGKTHDSAHVENLSAQGTRKASPLTQISIDGADILVVILYPLQPNALLPFPLSENIRTIREGVGYEVLWPIAFVINDDDEDVGKRKNKMKKIQASPKKIKYENPRDVQLFSKTVSAMLEGKPAPKVDFPINVFGMKFQTFLLTSEMNDVISAKELTMNCICFYIWRLHEHLDETLQEKIIFIHPGMVSKAGTIAPQIEKRARFHWVLAVIDLKSQIVYYLDSQLQQPYQDIKDIVNMGFRIFVSQKKKGSKKELKWMVVEGPKQLDGVMCGYFVMRYMRDIIANRSLLTSQFEGKKTYSRAELDEVRSEWVSFLSTLILDQVYCCNFEMTRSYVHRNVIQHKGKCHSSSPLKWCSPWKESSSHQLVFGLPMP</sequence>
<comment type="caution">
    <text evidence="6">The sequence shown here is derived from an EMBL/GenBank/DDBJ whole genome shotgun (WGS) entry which is preliminary data.</text>
</comment>
<dbReference type="InterPro" id="IPR003653">
    <property type="entry name" value="Peptidase_C48_C"/>
</dbReference>